<keyword evidence="2" id="KW-1185">Reference proteome</keyword>
<reference evidence="1 2" key="1">
    <citation type="journal article" date="2010" name="PLoS Biol.">
        <title>Multi-platform next-generation sequencing of the domestic turkey (Meleagris gallopavo): genome assembly and analysis.</title>
        <authorList>
            <person name="Dalloul R.A."/>
            <person name="Long J.A."/>
            <person name="Zimin A.V."/>
            <person name="Aslam L."/>
            <person name="Beal K."/>
            <person name="Blomberg L.A."/>
            <person name="Bouffard P."/>
            <person name="Burt D.W."/>
            <person name="Crasta O."/>
            <person name="Crooijmans R.P."/>
            <person name="Cooper K."/>
            <person name="Coulombe R.A."/>
            <person name="De S."/>
            <person name="Delany M.E."/>
            <person name="Dodgson J.B."/>
            <person name="Dong J.J."/>
            <person name="Evans C."/>
            <person name="Frederickson K.M."/>
            <person name="Flicek P."/>
            <person name="Florea L."/>
            <person name="Folkerts O."/>
            <person name="Groenen M.A."/>
            <person name="Harkins T.T."/>
            <person name="Herrero J."/>
            <person name="Hoffmann S."/>
            <person name="Megens H.J."/>
            <person name="Jiang A."/>
            <person name="de Jong P."/>
            <person name="Kaiser P."/>
            <person name="Kim H."/>
            <person name="Kim K.W."/>
            <person name="Kim S."/>
            <person name="Langenberger D."/>
            <person name="Lee M.K."/>
            <person name="Lee T."/>
            <person name="Mane S."/>
            <person name="Marcais G."/>
            <person name="Marz M."/>
            <person name="McElroy A.P."/>
            <person name="Modise T."/>
            <person name="Nefedov M."/>
            <person name="Notredame C."/>
            <person name="Paton I.R."/>
            <person name="Payne W.S."/>
            <person name="Pertea G."/>
            <person name="Prickett D."/>
            <person name="Puiu D."/>
            <person name="Qioa D."/>
            <person name="Raineri E."/>
            <person name="Ruffier M."/>
            <person name="Salzberg S.L."/>
            <person name="Schatz M.C."/>
            <person name="Scheuring C."/>
            <person name="Schmidt C.J."/>
            <person name="Schroeder S."/>
            <person name="Searle S.M."/>
            <person name="Smith E.J."/>
            <person name="Smith J."/>
            <person name="Sonstegard T.S."/>
            <person name="Stadler P.F."/>
            <person name="Tafer H."/>
            <person name="Tu Z.J."/>
            <person name="Van Tassell C.P."/>
            <person name="Vilella A.J."/>
            <person name="Williams K.P."/>
            <person name="Yorke J.A."/>
            <person name="Zhang L."/>
            <person name="Zhang H.B."/>
            <person name="Zhang X."/>
            <person name="Zhang Y."/>
            <person name="Reed K.M."/>
        </authorList>
    </citation>
    <scope>NUCLEOTIDE SEQUENCE [LARGE SCALE GENOMIC DNA]</scope>
</reference>
<dbReference type="InterPro" id="IPR028092">
    <property type="entry name" value="RD3"/>
</dbReference>
<dbReference type="Proteomes" id="UP000001645">
    <property type="component" value="Chromosome 2"/>
</dbReference>
<dbReference type="AlphaFoldDB" id="G1NBW7"/>
<dbReference type="GeneTree" id="ENSGT00390000002089"/>
<sequence>MGLGWELPAWDTPPSPTAACGWAVTPPAHQTACVCSHTPVTSSFLAQGKQHYQCHKELCMALLRALLSRIGPRMMSSCFYHGSQPGAWLSPHTLLMAYCCRLQTSEDTQGTMSLASWFRWNEPPHRISQRNPTEMVVETLMMELSWQIKQAEKQQRERENEYRKIKTGVDYGWLVSYPKQSYDISPGERLQLEDMCTKIHPSYCGPVILRFRQLIAEYEPEVQEVSRLFRSVLQEAVEKIKEEEDAKKLAKQWNTKNKTSLSLTTFKSRSKISPFISDIKTISEDVERGTQPTRRVWSMPEFRNAKD</sequence>
<evidence type="ECO:0000313" key="1">
    <source>
        <dbReference type="Ensembl" id="ENSMGAP00000010169.2"/>
    </source>
</evidence>
<evidence type="ECO:0000313" key="2">
    <source>
        <dbReference type="Proteomes" id="UP000001645"/>
    </source>
</evidence>
<dbReference type="HOGENOM" id="CLU_107621_0_0_1"/>
<dbReference type="Bgee" id="ENSMGAG00000009834">
    <property type="expression patterns" value="Expressed in brain and 15 other cell types or tissues"/>
</dbReference>
<gene>
    <name evidence="1" type="primary">RD3</name>
</gene>
<dbReference type="InParanoid" id="G1NBW7"/>
<organism evidence="1 2">
    <name type="scientific">Meleagris gallopavo</name>
    <name type="common">Wild turkey</name>
    <dbReference type="NCBI Taxonomy" id="9103"/>
    <lineage>
        <taxon>Eukaryota</taxon>
        <taxon>Metazoa</taxon>
        <taxon>Chordata</taxon>
        <taxon>Craniata</taxon>
        <taxon>Vertebrata</taxon>
        <taxon>Euteleostomi</taxon>
        <taxon>Archelosauria</taxon>
        <taxon>Archosauria</taxon>
        <taxon>Dinosauria</taxon>
        <taxon>Saurischia</taxon>
        <taxon>Theropoda</taxon>
        <taxon>Coelurosauria</taxon>
        <taxon>Aves</taxon>
        <taxon>Neognathae</taxon>
        <taxon>Galloanserae</taxon>
        <taxon>Galliformes</taxon>
        <taxon>Phasianidae</taxon>
        <taxon>Meleagridinae</taxon>
        <taxon>Meleagris</taxon>
    </lineage>
</organism>
<protein>
    <submittedName>
        <fullName evidence="1">RD3 regulator of GUCY2D</fullName>
    </submittedName>
</protein>
<name>G1NBW7_MELGA</name>
<dbReference type="Ensembl" id="ENSMGAT00000011015.2">
    <property type="protein sequence ID" value="ENSMGAP00000010169.2"/>
    <property type="gene ID" value="ENSMGAG00000009834.2"/>
</dbReference>
<dbReference type="PANTHER" id="PTHR28489:SF1">
    <property type="entry name" value="PROTEIN RD3"/>
    <property type="match status" value="1"/>
</dbReference>
<reference evidence="1" key="2">
    <citation type="submission" date="2025-08" db="UniProtKB">
        <authorList>
            <consortium name="Ensembl"/>
        </authorList>
    </citation>
    <scope>IDENTIFICATION</scope>
</reference>
<proteinExistence type="predicted"/>
<dbReference type="Pfam" id="PF14473">
    <property type="entry name" value="RD3"/>
    <property type="match status" value="1"/>
</dbReference>
<dbReference type="GO" id="GO:0060041">
    <property type="term" value="P:retina development in camera-type eye"/>
    <property type="evidence" value="ECO:0007669"/>
    <property type="project" value="TreeGrafter"/>
</dbReference>
<accession>G1NBW7</accession>
<dbReference type="PANTHER" id="PTHR28489">
    <property type="entry name" value="RENTINAL DEGENERATION 3-LIKE"/>
    <property type="match status" value="1"/>
</dbReference>
<reference evidence="1" key="3">
    <citation type="submission" date="2025-09" db="UniProtKB">
        <authorList>
            <consortium name="Ensembl"/>
        </authorList>
    </citation>
    <scope>IDENTIFICATION</scope>
</reference>